<dbReference type="InterPro" id="IPR027417">
    <property type="entry name" value="P-loop_NTPase"/>
</dbReference>
<dbReference type="Pfam" id="PF00931">
    <property type="entry name" value="NB-ARC"/>
    <property type="match status" value="1"/>
</dbReference>
<dbReference type="Proteomes" id="UP001605036">
    <property type="component" value="Unassembled WGS sequence"/>
</dbReference>
<dbReference type="Gene3D" id="1.10.8.430">
    <property type="entry name" value="Helical domain of apoptotic protease-activating factors"/>
    <property type="match status" value="1"/>
</dbReference>
<evidence type="ECO:0000256" key="1">
    <source>
        <dbReference type="ARBA" id="ARBA00004173"/>
    </source>
</evidence>
<dbReference type="InterPro" id="IPR042197">
    <property type="entry name" value="Apaf_helical"/>
</dbReference>
<evidence type="ECO:0000256" key="2">
    <source>
        <dbReference type="ARBA" id="ARBA00004240"/>
    </source>
</evidence>
<evidence type="ECO:0000313" key="8">
    <source>
        <dbReference type="EMBL" id="KAL2628632.1"/>
    </source>
</evidence>
<dbReference type="GO" id="GO:0005783">
    <property type="term" value="C:endoplasmic reticulum"/>
    <property type="evidence" value="ECO:0007669"/>
    <property type="project" value="UniProtKB-SubCell"/>
</dbReference>
<reference evidence="8 9" key="1">
    <citation type="submission" date="2024-09" db="EMBL/GenBank/DDBJ databases">
        <title>Chromosome-scale assembly of Riccia fluitans.</title>
        <authorList>
            <person name="Paukszto L."/>
            <person name="Sawicki J."/>
            <person name="Karawczyk K."/>
            <person name="Piernik-Szablinska J."/>
            <person name="Szczecinska M."/>
            <person name="Mazdziarz M."/>
        </authorList>
    </citation>
    <scope>NUCLEOTIDE SEQUENCE [LARGE SCALE GENOMIC DNA]</scope>
    <source>
        <strain evidence="8">Rf_01</strain>
        <tissue evidence="8">Aerial parts of the thallus</tissue>
    </source>
</reference>
<dbReference type="GO" id="GO:0016020">
    <property type="term" value="C:membrane"/>
    <property type="evidence" value="ECO:0007669"/>
    <property type="project" value="UniProtKB-SubCell"/>
</dbReference>
<dbReference type="GO" id="GO:0005739">
    <property type="term" value="C:mitochondrion"/>
    <property type="evidence" value="ECO:0007669"/>
    <property type="project" value="UniProtKB-SubCell"/>
</dbReference>
<evidence type="ECO:0000256" key="6">
    <source>
        <dbReference type="ARBA" id="ARBA00023136"/>
    </source>
</evidence>
<evidence type="ECO:0000259" key="7">
    <source>
        <dbReference type="Pfam" id="PF00931"/>
    </source>
</evidence>
<evidence type="ECO:0000256" key="3">
    <source>
        <dbReference type="ARBA" id="ARBA00004370"/>
    </source>
</evidence>
<dbReference type="AlphaFoldDB" id="A0ABD1YG33"/>
<keyword evidence="9" id="KW-1185">Reference proteome</keyword>
<evidence type="ECO:0000313" key="9">
    <source>
        <dbReference type="Proteomes" id="UP001605036"/>
    </source>
</evidence>
<dbReference type="PRINTS" id="PR00364">
    <property type="entry name" value="DISEASERSIST"/>
</dbReference>
<dbReference type="PANTHER" id="PTHR48182:SF2">
    <property type="entry name" value="PROTEIN SERAC1"/>
    <property type="match status" value="1"/>
</dbReference>
<dbReference type="InterPro" id="IPR052374">
    <property type="entry name" value="SERAC1"/>
</dbReference>
<dbReference type="PANTHER" id="PTHR48182">
    <property type="entry name" value="PROTEIN SERAC1"/>
    <property type="match status" value="1"/>
</dbReference>
<comment type="subcellular location">
    <subcellularLocation>
        <location evidence="2">Endoplasmic reticulum</location>
    </subcellularLocation>
    <subcellularLocation>
        <location evidence="3">Membrane</location>
    </subcellularLocation>
    <subcellularLocation>
        <location evidence="1">Mitochondrion</location>
    </subcellularLocation>
</comment>
<sequence length="744" mass="84153">MASEHRQKRVGTARSRYLDSGQLTEISDHIYEVATLPEDISPSVELVFFHGLQIGEGDEHLFRTTWESKNGEELWPKWLKDPKHFPEARILILSYDAWAEKNCTEGRFDLYLLAENLLSSLLLEDVGQHGCPVILAGHASGCLVLKAVCERAHSEQSVEGHSPRGQKLLLFLESTRRMFYFSPASLGMKFADQLQRWVDSPGPMLELSTTLNDPAVRVCDFFRRLRVRYQWKALAVAETQLVDLAIPPKSAAITAQRPFPYHGVMVMEGSSRYDVDLYLPVAANHFEVSRLSDRKSLAFKFLASFVEEMLNHWQQFHDQDFWSNCTVPKTFGLDGALQDLENMLSQKAYATGYIGLAGMGGVGKTTLAKSFVTRICSGASKAFEYSCILKVDASVNHENLEGYLLAKMYRWGRKMPGTLKLDWSALLGKKVLILLDDVQNEDQILDANTGHSFGPGSFVMATSRNRSILVSAGYQIHDVKELSEECSKEFLDHAFSKSISKAIYEKHDWATALVKECGGLPLALEEVSKYLRSTDNLGLWDSTICQVKSANAIDGSINNKLWATLNGSYDVLDDLGKKIFVDLSTCFYGEEAEEAVAAWKVMYPDEGYITALWNLQNRSLVKCSGDFGPMCEHRWFGKGTRLMTNHKLLKYLGKKKKDAVDMHKYKQERVHVVDESTTKKLLDLKRHKDKGAIRSVLLMKIDYWHGDPIDVKFISSFYNLKVLWLTKLRHRFCCTLGLHGPHGR</sequence>
<evidence type="ECO:0000256" key="5">
    <source>
        <dbReference type="ARBA" id="ARBA00023128"/>
    </source>
</evidence>
<accession>A0ABD1YG33</accession>
<dbReference type="Gene3D" id="3.40.50.300">
    <property type="entry name" value="P-loop containing nucleotide triphosphate hydrolases"/>
    <property type="match status" value="1"/>
</dbReference>
<name>A0ABD1YG33_9MARC</name>
<keyword evidence="6" id="KW-0472">Membrane</keyword>
<proteinExistence type="predicted"/>
<dbReference type="SUPFAM" id="SSF52540">
    <property type="entry name" value="P-loop containing nucleoside triphosphate hydrolases"/>
    <property type="match status" value="1"/>
</dbReference>
<protein>
    <recommendedName>
        <fullName evidence="7">NB-ARC domain-containing protein</fullName>
    </recommendedName>
</protein>
<dbReference type="EMBL" id="JBHFFA010000004">
    <property type="protein sequence ID" value="KAL2628632.1"/>
    <property type="molecule type" value="Genomic_DNA"/>
</dbReference>
<gene>
    <name evidence="8" type="ORF">R1flu_013318</name>
</gene>
<keyword evidence="5" id="KW-0496">Mitochondrion</keyword>
<comment type="caution">
    <text evidence="8">The sequence shown here is derived from an EMBL/GenBank/DDBJ whole genome shotgun (WGS) entry which is preliminary data.</text>
</comment>
<evidence type="ECO:0000256" key="4">
    <source>
        <dbReference type="ARBA" id="ARBA00022824"/>
    </source>
</evidence>
<keyword evidence="4" id="KW-0256">Endoplasmic reticulum</keyword>
<feature type="domain" description="NB-ARC" evidence="7">
    <location>
        <begin position="337"/>
        <end position="492"/>
    </location>
</feature>
<dbReference type="InterPro" id="IPR002182">
    <property type="entry name" value="NB-ARC"/>
</dbReference>
<organism evidence="8 9">
    <name type="scientific">Riccia fluitans</name>
    <dbReference type="NCBI Taxonomy" id="41844"/>
    <lineage>
        <taxon>Eukaryota</taxon>
        <taxon>Viridiplantae</taxon>
        <taxon>Streptophyta</taxon>
        <taxon>Embryophyta</taxon>
        <taxon>Marchantiophyta</taxon>
        <taxon>Marchantiopsida</taxon>
        <taxon>Marchantiidae</taxon>
        <taxon>Marchantiales</taxon>
        <taxon>Ricciaceae</taxon>
        <taxon>Riccia</taxon>
    </lineage>
</organism>